<sequence length="248" mass="28151">MTTFFAHWGTDDTRGYFDDQGDSVLWKAAMACALPFDPLAIKEIDIILPNPLKEGSLLLASDTFYYSPKNPLETLQEYAAAYSFAEYRVMSTCLRSFHTFGQYKAPCLTPFFALCPLEGGERSIWINPCRITNVEEHDGLTLAHLSAGGAFVLPLQRRSLMKRLVLTCLAYATLRREFLYFKTRGKRPSDYLAFENHPFSRLLSKRLLLESFSMPLGEFSKRYDTALLLHAYEQLETEAPTGESANLV</sequence>
<dbReference type="PATRIC" id="fig|1158614.3.peg.3889"/>
<dbReference type="EMBL" id="AJDQ01000012">
    <property type="protein sequence ID" value="EOI53942.1"/>
    <property type="molecule type" value="Genomic_DNA"/>
</dbReference>
<evidence type="ECO:0000313" key="1">
    <source>
        <dbReference type="EMBL" id="EOI53942.1"/>
    </source>
</evidence>
<evidence type="ECO:0000313" key="3">
    <source>
        <dbReference type="Proteomes" id="UP000013750"/>
    </source>
</evidence>
<evidence type="ECO:0000313" key="4">
    <source>
        <dbReference type="Proteomes" id="UP000014160"/>
    </source>
</evidence>
<comment type="caution">
    <text evidence="1">The sequence shown here is derived from an EMBL/GenBank/DDBJ whole genome shotgun (WGS) entry which is preliminary data.</text>
</comment>
<accession>R2XVF4</accession>
<dbReference type="Proteomes" id="UP000013750">
    <property type="component" value="Unassembled WGS sequence"/>
</dbReference>
<dbReference type="RefSeq" id="WP_010782223.1">
    <property type="nucleotide sequence ID" value="NZ_ASWH01000001.1"/>
</dbReference>
<organism evidence="1 3">
    <name type="scientific">Enterococcus gilvus ATCC BAA-350</name>
    <dbReference type="NCBI Taxonomy" id="1158614"/>
    <lineage>
        <taxon>Bacteria</taxon>
        <taxon>Bacillati</taxon>
        <taxon>Bacillota</taxon>
        <taxon>Bacilli</taxon>
        <taxon>Lactobacillales</taxon>
        <taxon>Enterococcaceae</taxon>
        <taxon>Enterococcus</taxon>
    </lineage>
</organism>
<keyword evidence="4" id="KW-1185">Reference proteome</keyword>
<evidence type="ECO:0000313" key="2">
    <source>
        <dbReference type="EMBL" id="EOW80783.1"/>
    </source>
</evidence>
<dbReference type="HOGENOM" id="CLU_094517_0_0_9"/>
<reference evidence="2 4" key="2">
    <citation type="submission" date="2013-03" db="EMBL/GenBank/DDBJ databases">
        <title>The Genome Sequence of Enterococcus gilvus ATCC BAA-350 (PacBio/Illumina hybrid assembly).</title>
        <authorList>
            <consortium name="The Broad Institute Genomics Platform"/>
            <consortium name="The Broad Institute Genome Sequencing Center for Infectious Disease"/>
            <person name="Earl A."/>
            <person name="Russ C."/>
            <person name="Gilmore M."/>
            <person name="Surin D."/>
            <person name="Walker B."/>
            <person name="Young S."/>
            <person name="Zeng Q."/>
            <person name="Gargeya S."/>
            <person name="Fitzgerald M."/>
            <person name="Haas B."/>
            <person name="Abouelleil A."/>
            <person name="Allen A.W."/>
            <person name="Alvarado L."/>
            <person name="Arachchi H.M."/>
            <person name="Berlin A.M."/>
            <person name="Chapman S.B."/>
            <person name="Gainer-Dewar J."/>
            <person name="Goldberg J."/>
            <person name="Griggs A."/>
            <person name="Gujja S."/>
            <person name="Hansen M."/>
            <person name="Howarth C."/>
            <person name="Imamovic A."/>
            <person name="Ireland A."/>
            <person name="Larimer J."/>
            <person name="McCowan C."/>
            <person name="Murphy C."/>
            <person name="Pearson M."/>
            <person name="Poon T.W."/>
            <person name="Priest M."/>
            <person name="Roberts A."/>
            <person name="Saif S."/>
            <person name="Shea T."/>
            <person name="Sisk P."/>
            <person name="Sykes S."/>
            <person name="Wortman J."/>
            <person name="Nusbaum C."/>
            <person name="Birren B."/>
        </authorList>
    </citation>
    <scope>NUCLEOTIDE SEQUENCE [LARGE SCALE GENOMIC DNA]</scope>
    <source>
        <strain evidence="2 4">ATCC BAA-350</strain>
    </source>
</reference>
<gene>
    <name evidence="2" type="ORF">I592_00067</name>
    <name evidence="1" type="ORF">UKC_03895</name>
</gene>
<dbReference type="AlphaFoldDB" id="R2XVF4"/>
<protein>
    <submittedName>
        <fullName evidence="1">Uncharacterized protein</fullName>
    </submittedName>
</protein>
<dbReference type="EMBL" id="ASWH01000001">
    <property type="protein sequence ID" value="EOW80783.1"/>
    <property type="molecule type" value="Genomic_DNA"/>
</dbReference>
<dbReference type="eggNOG" id="ENOG5032DHS">
    <property type="taxonomic scope" value="Bacteria"/>
</dbReference>
<name>R2XVF4_9ENTE</name>
<proteinExistence type="predicted"/>
<reference evidence="1 3" key="1">
    <citation type="submission" date="2013-02" db="EMBL/GenBank/DDBJ databases">
        <title>The Genome Sequence of Enterococcus gilvus ATCC BAA-350.</title>
        <authorList>
            <consortium name="The Broad Institute Genome Sequencing Platform"/>
            <consortium name="The Broad Institute Genome Sequencing Center for Infectious Disease"/>
            <person name="Earl A.M."/>
            <person name="Gilmore M.S."/>
            <person name="Lebreton F."/>
            <person name="Walker B."/>
            <person name="Young S.K."/>
            <person name="Zeng Q."/>
            <person name="Gargeya S."/>
            <person name="Fitzgerald M."/>
            <person name="Haas B."/>
            <person name="Abouelleil A."/>
            <person name="Alvarado L."/>
            <person name="Arachchi H.M."/>
            <person name="Berlin A.M."/>
            <person name="Chapman S.B."/>
            <person name="Dewar J."/>
            <person name="Goldberg J."/>
            <person name="Griggs A."/>
            <person name="Gujja S."/>
            <person name="Hansen M."/>
            <person name="Howarth C."/>
            <person name="Imamovic A."/>
            <person name="Larimer J."/>
            <person name="McCowan C."/>
            <person name="Murphy C."/>
            <person name="Neiman D."/>
            <person name="Pearson M."/>
            <person name="Priest M."/>
            <person name="Roberts A."/>
            <person name="Saif S."/>
            <person name="Shea T."/>
            <person name="Sisk P."/>
            <person name="Sykes S."/>
            <person name="Wortman J."/>
            <person name="Nusbaum C."/>
            <person name="Birren B."/>
        </authorList>
    </citation>
    <scope>NUCLEOTIDE SEQUENCE [LARGE SCALE GENOMIC DNA]</scope>
    <source>
        <strain evidence="1 3">ATCC BAA-350</strain>
    </source>
</reference>
<dbReference type="OrthoDB" id="9948530at2"/>
<dbReference type="Proteomes" id="UP000014160">
    <property type="component" value="Unassembled WGS sequence"/>
</dbReference>